<accession>A0A4Y9KQA9</accession>
<protein>
    <submittedName>
        <fullName evidence="1">Uncharacterized protein</fullName>
    </submittedName>
</protein>
<dbReference type="RefSeq" id="WP_126261766.1">
    <property type="nucleotide sequence ID" value="NZ_SPQS01000022.1"/>
</dbReference>
<dbReference type="OrthoDB" id="9808443at2"/>
<comment type="caution">
    <text evidence="1">The sequence shown here is derived from an EMBL/GenBank/DDBJ whole genome shotgun (WGS) entry which is preliminary data.</text>
</comment>
<dbReference type="Proteomes" id="UP000298225">
    <property type="component" value="Unassembled WGS sequence"/>
</dbReference>
<evidence type="ECO:0000313" key="4">
    <source>
        <dbReference type="Proteomes" id="UP000298225"/>
    </source>
</evidence>
<reference evidence="2 3" key="2">
    <citation type="submission" date="2019-03" db="EMBL/GenBank/DDBJ databases">
        <title>Bradyrhizobium strains diversity.</title>
        <authorList>
            <person name="Urquiaga M.C.O."/>
            <person name="Hungria M."/>
            <person name="Delamuta J.R.M."/>
            <person name="Klepa M.S."/>
        </authorList>
    </citation>
    <scope>NUCLEOTIDE SEQUENCE [LARGE SCALE GENOMIC DNA]</scope>
    <source>
        <strain evidence="2 3">CNPSo 3426</strain>
    </source>
</reference>
<organism evidence="1 4">
    <name type="scientific">Bradyrhizobium frederickii</name>
    <dbReference type="NCBI Taxonomy" id="2560054"/>
    <lineage>
        <taxon>Bacteria</taxon>
        <taxon>Pseudomonadati</taxon>
        <taxon>Pseudomonadota</taxon>
        <taxon>Alphaproteobacteria</taxon>
        <taxon>Hyphomicrobiales</taxon>
        <taxon>Nitrobacteraceae</taxon>
        <taxon>Bradyrhizobium</taxon>
    </lineage>
</organism>
<dbReference type="EMBL" id="SPQS01000022">
    <property type="protein sequence ID" value="TFV70190.1"/>
    <property type="molecule type" value="Genomic_DNA"/>
</dbReference>
<reference evidence="1 4" key="1">
    <citation type="submission" date="2019-03" db="EMBL/GenBank/DDBJ databases">
        <title>Bradyrhizobium strains diversity isolated from Chamaecrista fasciculata.</title>
        <authorList>
            <person name="Urquiaga M.C.O."/>
            <person name="Hungria M."/>
            <person name="Delamuta J.R.M."/>
        </authorList>
    </citation>
    <scope>NUCLEOTIDE SEQUENCE [LARGE SCALE GENOMIC DNA]</scope>
    <source>
        <strain evidence="1 4">CNPSo 3424</strain>
    </source>
</reference>
<gene>
    <name evidence="2" type="ORF">E4K64_30475</name>
    <name evidence="1" type="ORF">E4K66_35580</name>
</gene>
<evidence type="ECO:0000313" key="2">
    <source>
        <dbReference type="EMBL" id="TFV70190.1"/>
    </source>
</evidence>
<proteinExistence type="predicted"/>
<evidence type="ECO:0000313" key="1">
    <source>
        <dbReference type="EMBL" id="TFV30316.1"/>
    </source>
</evidence>
<keyword evidence="4" id="KW-1185">Reference proteome</keyword>
<name>A0A4Y9KQA9_9BRAD</name>
<sequence>MADCASPPTHCSAKARIVIDMAVDDAVEPGLLEMDLSVLHDLPAPHLRAYAREMVIAEKFQAMVMLGRANIRGARGLSLARKFGGFGTRSCYPSAPICRTKYLTSASA</sequence>
<dbReference type="EMBL" id="SPQU01000035">
    <property type="protein sequence ID" value="TFV30316.1"/>
    <property type="molecule type" value="Genomic_DNA"/>
</dbReference>
<dbReference type="Pfam" id="PF08843">
    <property type="entry name" value="AbiEii"/>
    <property type="match status" value="1"/>
</dbReference>
<dbReference type="InterPro" id="IPR014942">
    <property type="entry name" value="AbiEii"/>
</dbReference>
<accession>A0A4Y9NQH8</accession>
<evidence type="ECO:0000313" key="3">
    <source>
        <dbReference type="Proteomes" id="UP000297700"/>
    </source>
</evidence>
<dbReference type="Proteomes" id="UP000297700">
    <property type="component" value="Unassembled WGS sequence"/>
</dbReference>
<dbReference type="AlphaFoldDB" id="A0A4Y9KQA9"/>